<evidence type="ECO:0000256" key="1">
    <source>
        <dbReference type="SAM" id="MobiDB-lite"/>
    </source>
</evidence>
<feature type="signal peptide" evidence="2">
    <location>
        <begin position="1"/>
        <end position="20"/>
    </location>
</feature>
<evidence type="ECO:0000313" key="3">
    <source>
        <dbReference type="EMBL" id="TWT80312.1"/>
    </source>
</evidence>
<dbReference type="EMBL" id="SJPJ01000001">
    <property type="protein sequence ID" value="TWT80312.1"/>
    <property type="molecule type" value="Genomic_DNA"/>
</dbReference>
<accession>A0A5C5YYY5</accession>
<dbReference type="OrthoDB" id="2531681at2"/>
<feature type="chain" id="PRO_5022882291" evidence="2">
    <location>
        <begin position="21"/>
        <end position="357"/>
    </location>
</feature>
<keyword evidence="2" id="KW-0732">Signal</keyword>
<sequence precursor="true">MVRNFLLLFVLAISSQVCLAATTLKQIEVDGAPTSIVLPENTSTPDGMTVAKDGKIYLSMLNLQVPAQPAVWTVDADNQLQKLIDLPKHPETDGVFPLGIAQGKDGNLYVADNQTFGANNAHQSRLLRVVMKDDKAVRVETVATGLIAANAVEAHGKRIYVTETCLINDAKPHVSGLYKFELDELSADNPVQLEPDGADPRLVAKFTTEADDWRSDIGANGLAISPQGVLYVCNFGEASILTAPLKEDGFLAEPLKVLVKGDGIGSTDGMKYVPAIKKLVVADFFSNAIHLVSPRTGRVKTVAQNPNSDGAGGKLDKPSEPCVRGTTLYASNIDLPYDGNEPDKPDSLTVIQLKITE</sequence>
<proteinExistence type="predicted"/>
<protein>
    <submittedName>
        <fullName evidence="3">NHL repeat protein</fullName>
    </submittedName>
</protein>
<comment type="caution">
    <text evidence="3">The sequence shown here is derived from an EMBL/GenBank/DDBJ whole genome shotgun (WGS) entry which is preliminary data.</text>
</comment>
<organism evidence="3 4">
    <name type="scientific">Novipirellula herctigrandis</name>
    <dbReference type="NCBI Taxonomy" id="2527986"/>
    <lineage>
        <taxon>Bacteria</taxon>
        <taxon>Pseudomonadati</taxon>
        <taxon>Planctomycetota</taxon>
        <taxon>Planctomycetia</taxon>
        <taxon>Pirellulales</taxon>
        <taxon>Pirellulaceae</taxon>
        <taxon>Novipirellula</taxon>
    </lineage>
</organism>
<gene>
    <name evidence="3" type="ORF">CA13_17250</name>
</gene>
<dbReference type="RefSeq" id="WP_146395360.1">
    <property type="nucleotide sequence ID" value="NZ_SJPJ01000001.1"/>
</dbReference>
<feature type="region of interest" description="Disordered" evidence="1">
    <location>
        <begin position="300"/>
        <end position="319"/>
    </location>
</feature>
<dbReference type="Proteomes" id="UP000315010">
    <property type="component" value="Unassembled WGS sequence"/>
</dbReference>
<dbReference type="AlphaFoldDB" id="A0A5C5YYY5"/>
<dbReference type="Gene3D" id="2.130.10.10">
    <property type="entry name" value="YVTN repeat-like/Quinoprotein amine dehydrogenase"/>
    <property type="match status" value="1"/>
</dbReference>
<evidence type="ECO:0000313" key="4">
    <source>
        <dbReference type="Proteomes" id="UP000315010"/>
    </source>
</evidence>
<name>A0A5C5YYY5_9BACT</name>
<dbReference type="SUPFAM" id="SSF63829">
    <property type="entry name" value="Calcium-dependent phosphotriesterase"/>
    <property type="match status" value="1"/>
</dbReference>
<dbReference type="Gene3D" id="2.120.10.30">
    <property type="entry name" value="TolB, C-terminal domain"/>
    <property type="match status" value="1"/>
</dbReference>
<dbReference type="InterPro" id="IPR011042">
    <property type="entry name" value="6-blade_b-propeller_TolB-like"/>
</dbReference>
<evidence type="ECO:0000256" key="2">
    <source>
        <dbReference type="SAM" id="SignalP"/>
    </source>
</evidence>
<keyword evidence="4" id="KW-1185">Reference proteome</keyword>
<dbReference type="InterPro" id="IPR015943">
    <property type="entry name" value="WD40/YVTN_repeat-like_dom_sf"/>
</dbReference>
<reference evidence="3 4" key="1">
    <citation type="submission" date="2019-02" db="EMBL/GenBank/DDBJ databases">
        <title>Deep-cultivation of Planctomycetes and their phenomic and genomic characterization uncovers novel biology.</title>
        <authorList>
            <person name="Wiegand S."/>
            <person name="Jogler M."/>
            <person name="Boedeker C."/>
            <person name="Pinto D."/>
            <person name="Vollmers J."/>
            <person name="Rivas-Marin E."/>
            <person name="Kohn T."/>
            <person name="Peeters S.H."/>
            <person name="Heuer A."/>
            <person name="Rast P."/>
            <person name="Oberbeckmann S."/>
            <person name="Bunk B."/>
            <person name="Jeske O."/>
            <person name="Meyerdierks A."/>
            <person name="Storesund J.E."/>
            <person name="Kallscheuer N."/>
            <person name="Luecker S."/>
            <person name="Lage O.M."/>
            <person name="Pohl T."/>
            <person name="Merkel B.J."/>
            <person name="Hornburger P."/>
            <person name="Mueller R.-W."/>
            <person name="Bruemmer F."/>
            <person name="Labrenz M."/>
            <person name="Spormann A.M."/>
            <person name="Op Den Camp H."/>
            <person name="Overmann J."/>
            <person name="Amann R."/>
            <person name="Jetten M.S.M."/>
            <person name="Mascher T."/>
            <person name="Medema M.H."/>
            <person name="Devos D.P."/>
            <person name="Kaster A.-K."/>
            <person name="Ovreas L."/>
            <person name="Rohde M."/>
            <person name="Galperin M.Y."/>
            <person name="Jogler C."/>
        </authorList>
    </citation>
    <scope>NUCLEOTIDE SEQUENCE [LARGE SCALE GENOMIC DNA]</scope>
    <source>
        <strain evidence="3 4">CA13</strain>
    </source>
</reference>